<gene>
    <name evidence="3" type="ORF">E3T50_04115</name>
</gene>
<organism evidence="3 4">
    <name type="scientific">Cryobacterium gelidum</name>
    <dbReference type="NCBI Taxonomy" id="1259164"/>
    <lineage>
        <taxon>Bacteria</taxon>
        <taxon>Bacillati</taxon>
        <taxon>Actinomycetota</taxon>
        <taxon>Actinomycetes</taxon>
        <taxon>Micrococcales</taxon>
        <taxon>Microbacteriaceae</taxon>
        <taxon>Cryobacterium</taxon>
    </lineage>
</organism>
<dbReference type="PANTHER" id="PTHR36577:SF3">
    <property type="entry name" value="DUF521 DOMAIN PROTEIN (AFU_ORTHOLOGUE AFUA_6G00490)"/>
    <property type="match status" value="1"/>
</dbReference>
<reference evidence="3 4" key="1">
    <citation type="submission" date="2019-03" db="EMBL/GenBank/DDBJ databases">
        <title>Genomics of glacier-inhabiting Cryobacterium strains.</title>
        <authorList>
            <person name="Liu Q."/>
            <person name="Xin Y.-H."/>
        </authorList>
    </citation>
    <scope>NUCLEOTIDE SEQUENCE [LARGE SCALE GENOMIC DNA]</scope>
    <source>
        <strain evidence="3 4">Hz16</strain>
    </source>
</reference>
<keyword evidence="4" id="KW-1185">Reference proteome</keyword>
<proteinExistence type="predicted"/>
<comment type="caution">
    <text evidence="3">The sequence shown here is derived from an EMBL/GenBank/DDBJ whole genome shotgun (WGS) entry which is preliminary data.</text>
</comment>
<evidence type="ECO:0000256" key="1">
    <source>
        <dbReference type="ARBA" id="ARBA00023239"/>
    </source>
</evidence>
<name>A0A4R9AYG2_9MICO</name>
<accession>A0A4R9AYG2</accession>
<sequence length="128" mass="13030">MLWLDEPLSFWGGTDLASGVIIDVHHPQRGLSLAGRVVVMSASRGSSSSSSVLAEQVRAGVGPVAIVLSSRDLIVTLGALAAAEIYGIRMPILLLDAAGLALLPRSGPVVVSATDAAASVNWSVPSTS</sequence>
<dbReference type="AlphaFoldDB" id="A0A4R9AYG2"/>
<dbReference type="Gene3D" id="3.50.30.10">
    <property type="entry name" value="Phosphohistidine domain"/>
    <property type="match status" value="1"/>
</dbReference>
<evidence type="ECO:0000313" key="3">
    <source>
        <dbReference type="EMBL" id="TFD72916.1"/>
    </source>
</evidence>
<feature type="domain" description="Phosphomevalonate dehydratase small subunit-like" evidence="2">
    <location>
        <begin position="8"/>
        <end position="82"/>
    </location>
</feature>
<keyword evidence="1" id="KW-0456">Lyase</keyword>
<dbReference type="GO" id="GO:0016829">
    <property type="term" value="F:lyase activity"/>
    <property type="evidence" value="ECO:0007669"/>
    <property type="project" value="UniProtKB-KW"/>
</dbReference>
<evidence type="ECO:0000259" key="2">
    <source>
        <dbReference type="Pfam" id="PF01989"/>
    </source>
</evidence>
<evidence type="ECO:0000313" key="4">
    <source>
        <dbReference type="Proteomes" id="UP000297983"/>
    </source>
</evidence>
<protein>
    <submittedName>
        <fullName evidence="3">DUF126 domain-containing protein</fullName>
    </submittedName>
</protein>
<dbReference type="EMBL" id="SOHL01000007">
    <property type="protein sequence ID" value="TFD72916.1"/>
    <property type="molecule type" value="Genomic_DNA"/>
</dbReference>
<dbReference type="PANTHER" id="PTHR36577">
    <property type="entry name" value="DUF521 DOMAIN PROTEIN (AFU_ORTHOLOGUE AFUA_6G00490)"/>
    <property type="match status" value="1"/>
</dbReference>
<dbReference type="SUPFAM" id="SSF52016">
    <property type="entry name" value="LeuD/IlvD-like"/>
    <property type="match status" value="1"/>
</dbReference>
<dbReference type="Proteomes" id="UP000297983">
    <property type="component" value="Unassembled WGS sequence"/>
</dbReference>
<dbReference type="Pfam" id="PF01989">
    <property type="entry name" value="AcnX_swivel_put"/>
    <property type="match status" value="1"/>
</dbReference>
<dbReference type="InterPro" id="IPR002840">
    <property type="entry name" value="PMDh-S-like_dom"/>
</dbReference>